<feature type="signal peptide" evidence="4">
    <location>
        <begin position="1"/>
        <end position="19"/>
    </location>
</feature>
<keyword evidence="7" id="KW-1185">Reference proteome</keyword>
<dbReference type="GO" id="GO:0016787">
    <property type="term" value="F:hydrolase activity"/>
    <property type="evidence" value="ECO:0007669"/>
    <property type="project" value="UniProtKB-KW"/>
</dbReference>
<dbReference type="Gene3D" id="3.40.50.1820">
    <property type="entry name" value="alpha/beta hydrolase"/>
    <property type="match status" value="1"/>
</dbReference>
<dbReference type="PANTHER" id="PTHR46640">
    <property type="entry name" value="TRIACYLGLYCEROL LIPASE, PUTATIVE (AFU_ORTHOLOGUE AFUA_6G06510)-RELATED"/>
    <property type="match status" value="1"/>
</dbReference>
<keyword evidence="1 4" id="KW-0732">Signal</keyword>
<evidence type="ECO:0000313" key="7">
    <source>
        <dbReference type="Proteomes" id="UP000824998"/>
    </source>
</evidence>
<dbReference type="OrthoDB" id="438440at2759"/>
<dbReference type="AlphaFoldDB" id="A0A9P7YT28"/>
<evidence type="ECO:0000256" key="2">
    <source>
        <dbReference type="ARBA" id="ARBA00022801"/>
    </source>
</evidence>
<reference evidence="6" key="1">
    <citation type="journal article" date="2021" name="IMA Fungus">
        <title>Genomic characterization of three marine fungi, including Emericellopsis atlantica sp. nov. with signatures of a generalist lifestyle and marine biomass degradation.</title>
        <authorList>
            <person name="Hagestad O.C."/>
            <person name="Hou L."/>
            <person name="Andersen J.H."/>
            <person name="Hansen E.H."/>
            <person name="Altermark B."/>
            <person name="Li C."/>
            <person name="Kuhnert E."/>
            <person name="Cox R.J."/>
            <person name="Crous P.W."/>
            <person name="Spatafora J.W."/>
            <person name="Lail K."/>
            <person name="Amirebrahimi M."/>
            <person name="Lipzen A."/>
            <person name="Pangilinan J."/>
            <person name="Andreopoulos W."/>
            <person name="Hayes R.D."/>
            <person name="Ng V."/>
            <person name="Grigoriev I.V."/>
            <person name="Jackson S.A."/>
            <person name="Sutton T.D.S."/>
            <person name="Dobson A.D.W."/>
            <person name="Rama T."/>
        </authorList>
    </citation>
    <scope>NUCLEOTIDE SEQUENCE</scope>
    <source>
        <strain evidence="6">TRa018bII</strain>
    </source>
</reference>
<name>A0A9P7YT28_9HELO</name>
<evidence type="ECO:0000313" key="6">
    <source>
        <dbReference type="EMBL" id="KAG9238578.1"/>
    </source>
</evidence>
<proteinExistence type="predicted"/>
<sequence length="432" mass="48077">MLHTSILLHASSLLALATCNPINSPLTLSTPPSPNHNITIPLFSDLEQLSRLVDIAYCVGGTGISHPFLCASRCGDFPSFELVTEWCTGELLSDGCGYIALDNKGGRVVVAFRGTYSISDTIVDLSTVPQAYVPYPEDGKTGEEVRRGGWKWWGWIPVGYRTDDPVLGMVEKEKRRCENCTVHTGFWSAWQNTRPFVLPPLEEIKKEHPEYRIDLVGHSLGGAVAALAGLEFEGKGWEPVLTTFGEPRIGNGGLRDYLDANFHPDKEGEGDGGRYRRVTHVDDPVPLLPLQEWGYRPHAGEIYISKPALQPALHDVRLCDGDEDLDCIAGADVEEDWFGRFTTGELERYMQGSEMVGGEEQEVLAKRWGIPIPSRYKMWQLFFAHRDYFWRLGLCVPGGDPLDWGRERYGFGEEDGKSEVQSEGEGKGKGDL</sequence>
<dbReference type="PANTHER" id="PTHR46640:SF1">
    <property type="entry name" value="FUNGAL LIPASE-LIKE DOMAIN-CONTAINING PROTEIN-RELATED"/>
    <property type="match status" value="1"/>
</dbReference>
<dbReference type="InterPro" id="IPR051299">
    <property type="entry name" value="AB_hydrolase_lip/est"/>
</dbReference>
<protein>
    <submittedName>
        <fullName evidence="6">Alpha/Beta hydrolase protein</fullName>
    </submittedName>
</protein>
<evidence type="ECO:0000256" key="4">
    <source>
        <dbReference type="SAM" id="SignalP"/>
    </source>
</evidence>
<feature type="region of interest" description="Disordered" evidence="3">
    <location>
        <begin position="411"/>
        <end position="432"/>
    </location>
</feature>
<feature type="domain" description="Fungal lipase-type" evidence="5">
    <location>
        <begin position="109"/>
        <end position="291"/>
    </location>
</feature>
<dbReference type="EMBL" id="MU251368">
    <property type="protein sequence ID" value="KAG9238578.1"/>
    <property type="molecule type" value="Genomic_DNA"/>
</dbReference>
<evidence type="ECO:0000256" key="1">
    <source>
        <dbReference type="ARBA" id="ARBA00022729"/>
    </source>
</evidence>
<dbReference type="InterPro" id="IPR029058">
    <property type="entry name" value="AB_hydrolase_fold"/>
</dbReference>
<dbReference type="SUPFAM" id="SSF53474">
    <property type="entry name" value="alpha/beta-Hydrolases"/>
    <property type="match status" value="1"/>
</dbReference>
<comment type="caution">
    <text evidence="6">The sequence shown here is derived from an EMBL/GenBank/DDBJ whole genome shotgun (WGS) entry which is preliminary data.</text>
</comment>
<accession>A0A9P7YT28</accession>
<dbReference type="CDD" id="cd00519">
    <property type="entry name" value="Lipase_3"/>
    <property type="match status" value="1"/>
</dbReference>
<organism evidence="6 7">
    <name type="scientific">Amylocarpus encephaloides</name>
    <dbReference type="NCBI Taxonomy" id="45428"/>
    <lineage>
        <taxon>Eukaryota</taxon>
        <taxon>Fungi</taxon>
        <taxon>Dikarya</taxon>
        <taxon>Ascomycota</taxon>
        <taxon>Pezizomycotina</taxon>
        <taxon>Leotiomycetes</taxon>
        <taxon>Helotiales</taxon>
        <taxon>Helotiales incertae sedis</taxon>
        <taxon>Amylocarpus</taxon>
    </lineage>
</organism>
<dbReference type="GO" id="GO:0006629">
    <property type="term" value="P:lipid metabolic process"/>
    <property type="evidence" value="ECO:0007669"/>
    <property type="project" value="InterPro"/>
</dbReference>
<gene>
    <name evidence="6" type="ORF">BJ875DRAFT_501966</name>
</gene>
<dbReference type="Proteomes" id="UP000824998">
    <property type="component" value="Unassembled WGS sequence"/>
</dbReference>
<feature type="chain" id="PRO_5040454334" evidence="4">
    <location>
        <begin position="20"/>
        <end position="432"/>
    </location>
</feature>
<evidence type="ECO:0000259" key="5">
    <source>
        <dbReference type="Pfam" id="PF01764"/>
    </source>
</evidence>
<dbReference type="InterPro" id="IPR002921">
    <property type="entry name" value="Fungal_lipase-type"/>
</dbReference>
<evidence type="ECO:0000256" key="3">
    <source>
        <dbReference type="SAM" id="MobiDB-lite"/>
    </source>
</evidence>
<keyword evidence="2 6" id="KW-0378">Hydrolase</keyword>
<dbReference type="Pfam" id="PF01764">
    <property type="entry name" value="Lipase_3"/>
    <property type="match status" value="1"/>
</dbReference>